<dbReference type="AlphaFoldDB" id="A0A8J4M4L8"/>
<name>A0A8J4M4L8_9BACL</name>
<evidence type="ECO:0000313" key="3">
    <source>
        <dbReference type="Proteomes" id="UP000677918"/>
    </source>
</evidence>
<dbReference type="SUPFAM" id="SSF55729">
    <property type="entry name" value="Acyl-CoA N-acyltransferases (Nat)"/>
    <property type="match status" value="1"/>
</dbReference>
<dbReference type="InterPro" id="IPR016181">
    <property type="entry name" value="Acyl_CoA_acyltransferase"/>
</dbReference>
<reference evidence="2" key="1">
    <citation type="submission" date="2021-04" db="EMBL/GenBank/DDBJ databases">
        <title>Draft genome sequence of Xylanibacillus composti strain K13.</title>
        <authorList>
            <person name="Uke A."/>
            <person name="Chhe C."/>
            <person name="Baramee S."/>
            <person name="Kosugi A."/>
        </authorList>
    </citation>
    <scope>NUCLEOTIDE SEQUENCE</scope>
    <source>
        <strain evidence="2">K13</strain>
    </source>
</reference>
<dbReference type="GO" id="GO:0016747">
    <property type="term" value="F:acyltransferase activity, transferring groups other than amino-acyl groups"/>
    <property type="evidence" value="ECO:0007669"/>
    <property type="project" value="InterPro"/>
</dbReference>
<dbReference type="RefSeq" id="WP_244865296.1">
    <property type="nucleotide sequence ID" value="NZ_BOVK01000086.1"/>
</dbReference>
<gene>
    <name evidence="2" type="ORF">XYCOK13_42310</name>
</gene>
<comment type="caution">
    <text evidence="2">The sequence shown here is derived from an EMBL/GenBank/DDBJ whole genome shotgun (WGS) entry which is preliminary data.</text>
</comment>
<dbReference type="PANTHER" id="PTHR43610">
    <property type="entry name" value="BLL6696 PROTEIN"/>
    <property type="match status" value="1"/>
</dbReference>
<organism evidence="2 3">
    <name type="scientific">Xylanibacillus composti</name>
    <dbReference type="NCBI Taxonomy" id="1572762"/>
    <lineage>
        <taxon>Bacteria</taxon>
        <taxon>Bacillati</taxon>
        <taxon>Bacillota</taxon>
        <taxon>Bacilli</taxon>
        <taxon>Bacillales</taxon>
        <taxon>Paenibacillaceae</taxon>
        <taxon>Xylanibacillus</taxon>
    </lineage>
</organism>
<evidence type="ECO:0000259" key="1">
    <source>
        <dbReference type="PROSITE" id="PS51186"/>
    </source>
</evidence>
<dbReference type="Gene3D" id="3.40.630.30">
    <property type="match status" value="1"/>
</dbReference>
<dbReference type="InterPro" id="IPR000182">
    <property type="entry name" value="GNAT_dom"/>
</dbReference>
<keyword evidence="3" id="KW-1185">Reference proteome</keyword>
<sequence>MNMEMLYDIPQNLKRWLIKLFNFNRLEGKRIELEPLETRHTESLFNISQANGVWTYLPGSINTIRDMDKFIRSAIEARETKQQFPFAVYDKQLNEYVGSTQYLRISEINNNLNIGWTWYHPKVWRTKVNTEAKYLLLRYAFEELKVCRVEIITTTDNVRSQKAIERLGAVREGVLRKKFIGLDFVIFSILDTEWEFVKNRLEGFLGEAGYVI</sequence>
<feature type="domain" description="N-acetyltransferase" evidence="1">
    <location>
        <begin position="31"/>
        <end position="192"/>
    </location>
</feature>
<accession>A0A8J4M4L8</accession>
<proteinExistence type="predicted"/>
<dbReference type="Pfam" id="PF13302">
    <property type="entry name" value="Acetyltransf_3"/>
    <property type="match status" value="1"/>
</dbReference>
<evidence type="ECO:0000313" key="2">
    <source>
        <dbReference type="EMBL" id="GIQ71407.1"/>
    </source>
</evidence>
<dbReference type="PROSITE" id="PS51186">
    <property type="entry name" value="GNAT"/>
    <property type="match status" value="1"/>
</dbReference>
<dbReference type="EMBL" id="BOVK01000086">
    <property type="protein sequence ID" value="GIQ71407.1"/>
    <property type="molecule type" value="Genomic_DNA"/>
</dbReference>
<dbReference type="PANTHER" id="PTHR43610:SF1">
    <property type="entry name" value="N-ACETYLTRANSFERASE DOMAIN-CONTAINING PROTEIN"/>
    <property type="match status" value="1"/>
</dbReference>
<protein>
    <submittedName>
        <fullName evidence="2">N-acetyltransferase</fullName>
    </submittedName>
</protein>
<dbReference type="Proteomes" id="UP000677918">
    <property type="component" value="Unassembled WGS sequence"/>
</dbReference>